<evidence type="ECO:0000256" key="3">
    <source>
        <dbReference type="ARBA" id="ARBA00023002"/>
    </source>
</evidence>
<dbReference type="PRINTS" id="PR00069">
    <property type="entry name" value="ALDKETRDTASE"/>
</dbReference>
<keyword evidence="3" id="KW-0560">Oxidoreductase</keyword>
<evidence type="ECO:0000313" key="6">
    <source>
        <dbReference type="Proteomes" id="UP001165652"/>
    </source>
</evidence>
<dbReference type="InterPro" id="IPR023210">
    <property type="entry name" value="NADP_OxRdtase_dom"/>
</dbReference>
<dbReference type="InterPro" id="IPR018170">
    <property type="entry name" value="Aldo/ket_reductase_CS"/>
</dbReference>
<dbReference type="EMBL" id="JAQQLI010000032">
    <property type="protein sequence ID" value="MDC7787804.1"/>
    <property type="molecule type" value="Genomic_DNA"/>
</dbReference>
<dbReference type="PANTHER" id="PTHR43827:SF3">
    <property type="entry name" value="NADP-DEPENDENT OXIDOREDUCTASE DOMAIN-CONTAINING PROTEIN"/>
    <property type="match status" value="1"/>
</dbReference>
<dbReference type="Pfam" id="PF00248">
    <property type="entry name" value="Aldo_ket_red"/>
    <property type="match status" value="1"/>
</dbReference>
<accession>A0ABT5JEV4</accession>
<sequence length="273" mass="29566">MQVVEANGARIPAIGLGTMTLKGDTCVEIVSAALGLGYRHLDTAQMYGNEAEVGQGLKASGIPRADVFLTTKVWHSNLAPADVERTFDESLRKLDLPFVDLLLIHWPNAAVPLADTVGALCRVAADGRARHVGVANFTAAMVEEAVRLATVPLVTNQIEVHPYIDQRRLIETCRRHGLSVTAYCPLARGGVPSDPVLQRIGAAHRKTASQVALRWLVQQGLVAIPRTGNVARLPENLAVFDFTLTDEEMGEIAALRRPDGRLVSPPHAPRWDT</sequence>
<keyword evidence="2" id="KW-0521">NADP</keyword>
<protein>
    <submittedName>
        <fullName evidence="5">Aldo/keto reductase</fullName>
    </submittedName>
</protein>
<dbReference type="Gene3D" id="3.20.20.100">
    <property type="entry name" value="NADP-dependent oxidoreductase domain"/>
    <property type="match status" value="1"/>
</dbReference>
<organism evidence="5 6">
    <name type="scientific">Rhodoplanes tepidamans</name>
    <name type="common">Rhodoplanes cryptolactis</name>
    <dbReference type="NCBI Taxonomy" id="200616"/>
    <lineage>
        <taxon>Bacteria</taxon>
        <taxon>Pseudomonadati</taxon>
        <taxon>Pseudomonadota</taxon>
        <taxon>Alphaproteobacteria</taxon>
        <taxon>Hyphomicrobiales</taxon>
        <taxon>Nitrobacteraceae</taxon>
        <taxon>Rhodoplanes</taxon>
    </lineage>
</organism>
<evidence type="ECO:0000313" key="5">
    <source>
        <dbReference type="EMBL" id="MDC7787804.1"/>
    </source>
</evidence>
<comment type="caution">
    <text evidence="5">The sequence shown here is derived from an EMBL/GenBank/DDBJ whole genome shotgun (WGS) entry which is preliminary data.</text>
</comment>
<dbReference type="PROSITE" id="PS00798">
    <property type="entry name" value="ALDOKETO_REDUCTASE_1"/>
    <property type="match status" value="1"/>
</dbReference>
<evidence type="ECO:0000259" key="4">
    <source>
        <dbReference type="Pfam" id="PF00248"/>
    </source>
</evidence>
<reference evidence="5" key="2">
    <citation type="submission" date="2023-02" db="EMBL/GenBank/DDBJ databases">
        <authorList>
            <person name="Rayyan A."/>
            <person name="Meyer T."/>
            <person name="Kyndt J.A."/>
        </authorList>
    </citation>
    <scope>NUCLEOTIDE SEQUENCE</scope>
    <source>
        <strain evidence="5">DSM 9987</strain>
    </source>
</reference>
<dbReference type="InterPro" id="IPR020471">
    <property type="entry name" value="AKR"/>
</dbReference>
<gene>
    <name evidence="5" type="ORF">PQJ73_19100</name>
</gene>
<dbReference type="InterPro" id="IPR036812">
    <property type="entry name" value="NAD(P)_OxRdtase_dom_sf"/>
</dbReference>
<reference evidence="5" key="1">
    <citation type="journal article" date="2023" name="Microbiol Resour">
        <title>Genome Sequences of Rhodoplanes serenus and Two Thermotolerant Strains, Rhodoplanes tepidamans and 'Rhodoplanes cryptolactis,' Further Refine the Genus.</title>
        <authorList>
            <person name="Rayyan A.A."/>
            <person name="Kyndt J.A."/>
        </authorList>
    </citation>
    <scope>NUCLEOTIDE SEQUENCE</scope>
    <source>
        <strain evidence="5">DSM 9987</strain>
    </source>
</reference>
<dbReference type="SUPFAM" id="SSF51430">
    <property type="entry name" value="NAD(P)-linked oxidoreductase"/>
    <property type="match status" value="1"/>
</dbReference>
<proteinExistence type="inferred from homology"/>
<comment type="similarity">
    <text evidence="1">Belongs to the aldo/keto reductase family.</text>
</comment>
<name>A0ABT5JEV4_RHOTP</name>
<dbReference type="Proteomes" id="UP001165652">
    <property type="component" value="Unassembled WGS sequence"/>
</dbReference>
<dbReference type="CDD" id="cd19140">
    <property type="entry name" value="AKR_AKR3F3"/>
    <property type="match status" value="1"/>
</dbReference>
<dbReference type="PANTHER" id="PTHR43827">
    <property type="entry name" value="2,5-DIKETO-D-GLUCONIC ACID REDUCTASE"/>
    <property type="match status" value="1"/>
</dbReference>
<keyword evidence="6" id="KW-1185">Reference proteome</keyword>
<dbReference type="PIRSF" id="PIRSF000097">
    <property type="entry name" value="AKR"/>
    <property type="match status" value="1"/>
</dbReference>
<feature type="domain" description="NADP-dependent oxidoreductase" evidence="4">
    <location>
        <begin position="13"/>
        <end position="255"/>
    </location>
</feature>
<evidence type="ECO:0000256" key="1">
    <source>
        <dbReference type="ARBA" id="ARBA00007905"/>
    </source>
</evidence>
<dbReference type="RefSeq" id="WP_272778641.1">
    <property type="nucleotide sequence ID" value="NZ_JAQQLI010000032.1"/>
</dbReference>
<evidence type="ECO:0000256" key="2">
    <source>
        <dbReference type="ARBA" id="ARBA00022857"/>
    </source>
</evidence>